<dbReference type="Proteomes" id="UP000266016">
    <property type="component" value="Unassembled WGS sequence"/>
</dbReference>
<comment type="caution">
    <text evidence="3">The sequence shown here is derived from an EMBL/GenBank/DDBJ whole genome shotgun (WGS) entry which is preliminary data.</text>
</comment>
<dbReference type="AlphaFoldDB" id="A0A398BIE9"/>
<dbReference type="PANTHER" id="PTHR12049">
    <property type="entry name" value="PROTEIN ARGININE METHYLTRANSFERASE NDUFAF7, MITOCHONDRIAL"/>
    <property type="match status" value="1"/>
</dbReference>
<dbReference type="InterPro" id="IPR029063">
    <property type="entry name" value="SAM-dependent_MTases_sf"/>
</dbReference>
<dbReference type="PANTHER" id="PTHR12049:SF7">
    <property type="entry name" value="PROTEIN ARGININE METHYLTRANSFERASE NDUFAF7, MITOCHONDRIAL"/>
    <property type="match status" value="1"/>
</dbReference>
<evidence type="ECO:0000256" key="2">
    <source>
        <dbReference type="ARBA" id="ARBA00022679"/>
    </source>
</evidence>
<sequence length="358" mass="41896">MEKYMKQLIMNSPDQKISFCEYMEAVLYTPEIGYYMRSREKIGREGDFYTSVNVGDVFGRVLAKWFAYLIKEYNLPPTIIEIGSGDGKLAYDILHYWKEKEIQLFDCVEYRLVDRSLDHQQRQKERLMAFPQVSFGGVLEQYSELNGIVFSNELFDALPVHSIEKQNREMLEVFVTIKNEMLIEIKSPLRNDKIISYLESQNICLKEGQRMEIPLQMVELYQNLASRIQSGLLVTIDYGYTDEEWRQPIHCQGSLRGYYQHRMVRNVLEHPGKMDLTSHIHFDCLRREGVKYGFVEEDFLQQQAFLVKAGIMDELEEDNGLDPFSETAKRNRAIRSLLVGGYSEYFRVLVQSKGLMNG</sequence>
<evidence type="ECO:0000256" key="1">
    <source>
        <dbReference type="ARBA" id="ARBA00022603"/>
    </source>
</evidence>
<dbReference type="Pfam" id="PF02636">
    <property type="entry name" value="Methyltransf_28"/>
    <property type="match status" value="1"/>
</dbReference>
<organism evidence="3 4">
    <name type="scientific">Peribacillus asahii</name>
    <dbReference type="NCBI Taxonomy" id="228899"/>
    <lineage>
        <taxon>Bacteria</taxon>
        <taxon>Bacillati</taxon>
        <taxon>Bacillota</taxon>
        <taxon>Bacilli</taxon>
        <taxon>Bacillales</taxon>
        <taxon>Bacillaceae</taxon>
        <taxon>Peribacillus</taxon>
    </lineage>
</organism>
<keyword evidence="1 3" id="KW-0489">Methyltransferase</keyword>
<evidence type="ECO:0000313" key="4">
    <source>
        <dbReference type="Proteomes" id="UP000266016"/>
    </source>
</evidence>
<dbReference type="InterPro" id="IPR003788">
    <property type="entry name" value="NDUFAF7"/>
</dbReference>
<dbReference type="RefSeq" id="WP_119115522.1">
    <property type="nucleotide sequence ID" value="NZ_QWVS01000002.1"/>
</dbReference>
<reference evidence="3 4" key="1">
    <citation type="submission" date="2018-08" db="EMBL/GenBank/DDBJ databases">
        <title>Bacillus jemisoniae sp. nov., Bacillus chryseoplanitiae sp. nov., Bacillus resnikiae sp. nov., and Bacillus frankliniae sp. nov., isolated from Viking spacecraft and associated surfaces.</title>
        <authorList>
            <person name="Seuylemezian A."/>
            <person name="Vaishampayan P."/>
        </authorList>
    </citation>
    <scope>NUCLEOTIDE SEQUENCE [LARGE SCALE GENOMIC DNA]</scope>
    <source>
        <strain evidence="3 4">MA001</strain>
    </source>
</reference>
<keyword evidence="2 3" id="KW-0808">Transferase</keyword>
<evidence type="ECO:0000313" key="3">
    <source>
        <dbReference type="EMBL" id="RID89414.1"/>
    </source>
</evidence>
<gene>
    <name evidence="3" type="ORF">D1953_02295</name>
</gene>
<dbReference type="GO" id="GO:0035243">
    <property type="term" value="F:protein-arginine omega-N symmetric methyltransferase activity"/>
    <property type="evidence" value="ECO:0007669"/>
    <property type="project" value="TreeGrafter"/>
</dbReference>
<dbReference type="Gene3D" id="3.40.50.12710">
    <property type="match status" value="1"/>
</dbReference>
<protein>
    <submittedName>
        <fullName evidence="3">SAM-dependent methyltransferase</fullName>
    </submittedName>
</protein>
<accession>A0A398BIE9</accession>
<name>A0A398BIE9_9BACI</name>
<keyword evidence="4" id="KW-1185">Reference proteome</keyword>
<dbReference type="InterPro" id="IPR038375">
    <property type="entry name" value="NDUFAF7_sf"/>
</dbReference>
<dbReference type="EMBL" id="QWVS01000002">
    <property type="protein sequence ID" value="RID89414.1"/>
    <property type="molecule type" value="Genomic_DNA"/>
</dbReference>
<dbReference type="SUPFAM" id="SSF53335">
    <property type="entry name" value="S-adenosyl-L-methionine-dependent methyltransferases"/>
    <property type="match status" value="1"/>
</dbReference>
<proteinExistence type="predicted"/>
<dbReference type="GO" id="GO:0032259">
    <property type="term" value="P:methylation"/>
    <property type="evidence" value="ECO:0007669"/>
    <property type="project" value="UniProtKB-KW"/>
</dbReference>